<dbReference type="InterPro" id="IPR000485">
    <property type="entry name" value="AsnC-type_HTH_dom"/>
</dbReference>
<dbReference type="RefSeq" id="WP_163747653.1">
    <property type="nucleotide sequence ID" value="NZ_AP022596.1"/>
</dbReference>
<reference evidence="5 6" key="1">
    <citation type="journal article" date="2019" name="Emerg. Microbes Infect.">
        <title>Comprehensive subspecies identification of 175 nontuberculous mycobacteria species based on 7547 genomic profiles.</title>
        <authorList>
            <person name="Matsumoto Y."/>
            <person name="Kinjo T."/>
            <person name="Motooka D."/>
            <person name="Nabeya D."/>
            <person name="Jung N."/>
            <person name="Uechi K."/>
            <person name="Horii T."/>
            <person name="Iida T."/>
            <person name="Fujita J."/>
            <person name="Nakamura S."/>
        </authorList>
    </citation>
    <scope>NUCLEOTIDE SEQUENCE [LARGE SCALE GENOMIC DNA]</scope>
    <source>
        <strain evidence="5 6">JCM 30396</strain>
    </source>
</reference>
<dbReference type="Pfam" id="PF01037">
    <property type="entry name" value="AsnC_trans_reg"/>
    <property type="match status" value="1"/>
</dbReference>
<dbReference type="InterPro" id="IPR011008">
    <property type="entry name" value="Dimeric_a/b-barrel"/>
</dbReference>
<dbReference type="SUPFAM" id="SSF46785">
    <property type="entry name" value="Winged helix' DNA-binding domain"/>
    <property type="match status" value="2"/>
</dbReference>
<dbReference type="Proteomes" id="UP000467148">
    <property type="component" value="Chromosome"/>
</dbReference>
<dbReference type="Pfam" id="PF13404">
    <property type="entry name" value="HTH_AsnC-type"/>
    <property type="match status" value="2"/>
</dbReference>
<dbReference type="EMBL" id="AP022596">
    <property type="protein sequence ID" value="BBY64086.1"/>
    <property type="molecule type" value="Genomic_DNA"/>
</dbReference>
<evidence type="ECO:0000256" key="2">
    <source>
        <dbReference type="ARBA" id="ARBA00023125"/>
    </source>
</evidence>
<evidence type="ECO:0000256" key="1">
    <source>
        <dbReference type="ARBA" id="ARBA00023015"/>
    </source>
</evidence>
<dbReference type="PROSITE" id="PS50956">
    <property type="entry name" value="HTH_ASNC_2"/>
    <property type="match status" value="1"/>
</dbReference>
<dbReference type="Gene3D" id="1.10.10.10">
    <property type="entry name" value="Winged helix-like DNA-binding domain superfamily/Winged helix DNA-binding domain"/>
    <property type="match status" value="2"/>
</dbReference>
<keyword evidence="1" id="KW-0805">Transcription regulation</keyword>
<keyword evidence="2" id="KW-0238">DNA-binding</keyword>
<evidence type="ECO:0000259" key="4">
    <source>
        <dbReference type="PROSITE" id="PS50956"/>
    </source>
</evidence>
<keyword evidence="3" id="KW-0804">Transcription</keyword>
<dbReference type="AlphaFoldDB" id="A0A7I7T7I5"/>
<name>A0A7I7T7I5_9MYCO</name>
<protein>
    <submittedName>
        <fullName evidence="5">AsnC family transcriptional regulator</fullName>
    </submittedName>
</protein>
<dbReference type="InterPro" id="IPR019888">
    <property type="entry name" value="Tscrpt_reg_AsnC-like"/>
</dbReference>
<dbReference type="InterPro" id="IPR036390">
    <property type="entry name" value="WH_DNA-bd_sf"/>
</dbReference>
<dbReference type="GO" id="GO:0043565">
    <property type="term" value="F:sequence-specific DNA binding"/>
    <property type="evidence" value="ECO:0007669"/>
    <property type="project" value="InterPro"/>
</dbReference>
<evidence type="ECO:0000256" key="3">
    <source>
        <dbReference type="ARBA" id="ARBA00023163"/>
    </source>
</evidence>
<organism evidence="5 6">
    <name type="scientific">Mycolicibacterium helvum</name>
    <dbReference type="NCBI Taxonomy" id="1534349"/>
    <lineage>
        <taxon>Bacteria</taxon>
        <taxon>Bacillati</taxon>
        <taxon>Actinomycetota</taxon>
        <taxon>Actinomycetes</taxon>
        <taxon>Mycobacteriales</taxon>
        <taxon>Mycobacteriaceae</taxon>
        <taxon>Mycolicibacterium</taxon>
    </lineage>
</organism>
<feature type="domain" description="HTH asnC-type" evidence="4">
    <location>
        <begin position="178"/>
        <end position="234"/>
    </location>
</feature>
<evidence type="ECO:0000313" key="5">
    <source>
        <dbReference type="EMBL" id="BBY64086.1"/>
    </source>
</evidence>
<dbReference type="KEGG" id="mhev:MHEL_23290"/>
<dbReference type="InterPro" id="IPR019887">
    <property type="entry name" value="Tscrpt_reg_AsnC/Lrp_C"/>
</dbReference>
<dbReference type="InterPro" id="IPR036388">
    <property type="entry name" value="WH-like_DNA-bd_sf"/>
</dbReference>
<dbReference type="SUPFAM" id="SSF54909">
    <property type="entry name" value="Dimeric alpha+beta barrel"/>
    <property type="match status" value="2"/>
</dbReference>
<dbReference type="SMART" id="SM00344">
    <property type="entry name" value="HTH_ASNC"/>
    <property type="match status" value="2"/>
</dbReference>
<dbReference type="PANTHER" id="PTHR30154:SF34">
    <property type="entry name" value="TRANSCRIPTIONAL REGULATOR AZLB"/>
    <property type="match status" value="1"/>
</dbReference>
<sequence length="324" mass="35535">MLSPLDGQILHALQLAPRASFHRIGEIVGAPEQTVARRYRTLRRDGVIRVVGLVNPRVYGECQWVVRVRTKPEDLPRVSEALARRPEVTHANVLSGGTELVCIVRSPLGDSSDGLLHRLPRTSSVLSMDVDLVLHVFGERAGAVWTGYGHTLDVTQATALLEPPVAVRAHPLSPTAEDQPLLDALAVDGRIPHAQLAERTGWSPAKVKRRIAALEASATLTYDVDVLPEQLGFPVHAMVWIRTPPRHLAEIARQLLPHNEIASVIAVSGPNNLMAVVIARDADDLYRYLTEQLGAIDHIEGYEISMRARRLKQAGSLVSHGRLI</sequence>
<dbReference type="GO" id="GO:0043200">
    <property type="term" value="P:response to amino acid"/>
    <property type="evidence" value="ECO:0007669"/>
    <property type="project" value="TreeGrafter"/>
</dbReference>
<gene>
    <name evidence="5" type="primary">asnC_2</name>
    <name evidence="5" type="ORF">MHEL_23290</name>
</gene>
<accession>A0A7I7T7I5</accession>
<dbReference type="Gene3D" id="3.30.70.920">
    <property type="match status" value="1"/>
</dbReference>
<evidence type="ECO:0000313" key="6">
    <source>
        <dbReference type="Proteomes" id="UP000467148"/>
    </source>
</evidence>
<keyword evidence="6" id="KW-1185">Reference proteome</keyword>
<dbReference type="GO" id="GO:0005829">
    <property type="term" value="C:cytosol"/>
    <property type="evidence" value="ECO:0007669"/>
    <property type="project" value="TreeGrafter"/>
</dbReference>
<dbReference type="PANTHER" id="PTHR30154">
    <property type="entry name" value="LEUCINE-RESPONSIVE REGULATORY PROTEIN"/>
    <property type="match status" value="1"/>
</dbReference>
<proteinExistence type="predicted"/>